<dbReference type="InterPro" id="IPR001734">
    <property type="entry name" value="Na/solute_symporter"/>
</dbReference>
<comment type="subcellular location">
    <subcellularLocation>
        <location evidence="1">Membrane</location>
        <topology evidence="1">Multi-pass membrane protein</topology>
    </subcellularLocation>
</comment>
<dbReference type="Proteomes" id="UP000278398">
    <property type="component" value="Unassembled WGS sequence"/>
</dbReference>
<evidence type="ECO:0000256" key="7">
    <source>
        <dbReference type="SAM" id="Phobius"/>
    </source>
</evidence>
<feature type="transmembrane region" description="Helical" evidence="7">
    <location>
        <begin position="127"/>
        <end position="152"/>
    </location>
</feature>
<dbReference type="OrthoDB" id="8029275at2"/>
<gene>
    <name evidence="8" type="ORF">EJC49_14320</name>
</gene>
<dbReference type="AlphaFoldDB" id="A0A3S0A7N8"/>
<accession>A0A3S0A7N8</accession>
<evidence type="ECO:0000256" key="5">
    <source>
        <dbReference type="ARBA" id="ARBA00023136"/>
    </source>
</evidence>
<evidence type="ECO:0000256" key="3">
    <source>
        <dbReference type="ARBA" id="ARBA00022692"/>
    </source>
</evidence>
<comment type="caution">
    <text evidence="8">The sequence shown here is derived from an EMBL/GenBank/DDBJ whole genome shotgun (WGS) entry which is preliminary data.</text>
</comment>
<feature type="transmembrane region" description="Helical" evidence="7">
    <location>
        <begin position="300"/>
        <end position="323"/>
    </location>
</feature>
<protein>
    <recommendedName>
        <fullName evidence="10">Na+/proline symporter</fullName>
    </recommendedName>
</protein>
<keyword evidence="5 7" id="KW-0472">Membrane</keyword>
<sequence>MPQCQPCGVSVLSGFVLAAVMAFPIAIAIFRSQRMDVPAFVFNAGRNSLSQITASVICGNIGIGTFVAIFLFTRASLTIGISIAIAYTMGLVVCAILARRIHELSSRHDTFGLVDLIVVTHGVRHPLLIWMPVAVVFVLRIMVQIAALALILTEAFGLSPTASLAVATISSGSYVVIGGYRAATETDMFHASVILSILLFVAATMPAAGGEIDLLDLGPYTPVLLVGIFLFLPFSAVLGIDNWQRIATARTAEVATKAYGICAVVCGFCYATIVAVAALPGGGTDVLASFRALMPPGAPWLADLLFACAIISTIDTFMVPLTTTFARLGLNLSQLRWLVAGLFGLVAVLTGMMGDLLSNIIAAFNSLAVFLPAVFGALVLRAPKPQAAISSMVIGVAASLLLTTIDVSSSAPIGFAVSVATYWLVHQARLLRRATD</sequence>
<keyword evidence="3 7" id="KW-0812">Transmembrane</keyword>
<dbReference type="GO" id="GO:0022857">
    <property type="term" value="F:transmembrane transporter activity"/>
    <property type="evidence" value="ECO:0007669"/>
    <property type="project" value="InterPro"/>
</dbReference>
<dbReference type="PROSITE" id="PS50283">
    <property type="entry name" value="NA_SOLUT_SYMP_3"/>
    <property type="match status" value="1"/>
</dbReference>
<comment type="similarity">
    <text evidence="2 6">Belongs to the sodium:solute symporter (SSF) (TC 2.A.21) family.</text>
</comment>
<feature type="transmembrane region" description="Helical" evidence="7">
    <location>
        <begin position="158"/>
        <end position="177"/>
    </location>
</feature>
<name>A0A3S0A7N8_9HYPH</name>
<keyword evidence="9" id="KW-1185">Reference proteome</keyword>
<feature type="transmembrane region" description="Helical" evidence="7">
    <location>
        <begin position="411"/>
        <end position="431"/>
    </location>
</feature>
<evidence type="ECO:0000256" key="6">
    <source>
        <dbReference type="RuleBase" id="RU362091"/>
    </source>
</evidence>
<keyword evidence="4 7" id="KW-1133">Transmembrane helix</keyword>
<evidence type="ECO:0000256" key="2">
    <source>
        <dbReference type="ARBA" id="ARBA00006434"/>
    </source>
</evidence>
<feature type="transmembrane region" description="Helical" evidence="7">
    <location>
        <begin position="52"/>
        <end position="73"/>
    </location>
</feature>
<feature type="transmembrane region" description="Helical" evidence="7">
    <location>
        <begin position="189"/>
        <end position="208"/>
    </location>
</feature>
<evidence type="ECO:0000256" key="1">
    <source>
        <dbReference type="ARBA" id="ARBA00004141"/>
    </source>
</evidence>
<proteinExistence type="inferred from homology"/>
<feature type="transmembrane region" description="Helical" evidence="7">
    <location>
        <begin position="12"/>
        <end position="31"/>
    </location>
</feature>
<dbReference type="GO" id="GO:0016020">
    <property type="term" value="C:membrane"/>
    <property type="evidence" value="ECO:0007669"/>
    <property type="project" value="UniProtKB-SubCell"/>
</dbReference>
<feature type="transmembrane region" description="Helical" evidence="7">
    <location>
        <begin position="258"/>
        <end position="280"/>
    </location>
</feature>
<dbReference type="InterPro" id="IPR038377">
    <property type="entry name" value="Na/Glc_symporter_sf"/>
</dbReference>
<feature type="transmembrane region" description="Helical" evidence="7">
    <location>
        <begin position="335"/>
        <end position="354"/>
    </location>
</feature>
<organism evidence="8 9">
    <name type="scientific">Aquibium carbonis</name>
    <dbReference type="NCBI Taxonomy" id="2495581"/>
    <lineage>
        <taxon>Bacteria</taxon>
        <taxon>Pseudomonadati</taxon>
        <taxon>Pseudomonadota</taxon>
        <taxon>Alphaproteobacteria</taxon>
        <taxon>Hyphomicrobiales</taxon>
        <taxon>Phyllobacteriaceae</taxon>
        <taxon>Aquibium</taxon>
    </lineage>
</organism>
<feature type="transmembrane region" description="Helical" evidence="7">
    <location>
        <begin position="79"/>
        <end position="98"/>
    </location>
</feature>
<feature type="transmembrane region" description="Helical" evidence="7">
    <location>
        <begin position="387"/>
        <end position="405"/>
    </location>
</feature>
<reference evidence="8 9" key="1">
    <citation type="submission" date="2018-12" db="EMBL/GenBank/DDBJ databases">
        <title>Mesorhizobium carbonis sp. nov., isolated from coal mine water.</title>
        <authorList>
            <person name="Xin W."/>
            <person name="Xu Z."/>
            <person name="Xiang F."/>
            <person name="Zhang J."/>
            <person name="Xi L."/>
            <person name="Liu J."/>
        </authorList>
    </citation>
    <scope>NUCLEOTIDE SEQUENCE [LARGE SCALE GENOMIC DNA]</scope>
    <source>
        <strain evidence="8 9">B2.3</strain>
    </source>
</reference>
<evidence type="ECO:0000313" key="9">
    <source>
        <dbReference type="Proteomes" id="UP000278398"/>
    </source>
</evidence>
<feature type="transmembrane region" description="Helical" evidence="7">
    <location>
        <begin position="360"/>
        <end position="380"/>
    </location>
</feature>
<evidence type="ECO:0000256" key="4">
    <source>
        <dbReference type="ARBA" id="ARBA00022989"/>
    </source>
</evidence>
<dbReference type="Gene3D" id="1.20.1730.10">
    <property type="entry name" value="Sodium/glucose cotransporter"/>
    <property type="match status" value="1"/>
</dbReference>
<feature type="transmembrane region" description="Helical" evidence="7">
    <location>
        <begin position="220"/>
        <end position="238"/>
    </location>
</feature>
<dbReference type="Pfam" id="PF00474">
    <property type="entry name" value="SSF"/>
    <property type="match status" value="1"/>
</dbReference>
<evidence type="ECO:0000313" key="8">
    <source>
        <dbReference type="EMBL" id="RST85711.1"/>
    </source>
</evidence>
<dbReference type="EMBL" id="RWKW01000051">
    <property type="protein sequence ID" value="RST85711.1"/>
    <property type="molecule type" value="Genomic_DNA"/>
</dbReference>
<evidence type="ECO:0008006" key="10">
    <source>
        <dbReference type="Google" id="ProtNLM"/>
    </source>
</evidence>